<dbReference type="EMBL" id="VSSQ01000008">
    <property type="protein sequence ID" value="MPL59083.1"/>
    <property type="molecule type" value="Genomic_DNA"/>
</dbReference>
<evidence type="ECO:0000256" key="7">
    <source>
        <dbReference type="ARBA" id="ARBA00023268"/>
    </source>
</evidence>
<feature type="domain" description="Tetrahydrofolate dehydrogenase/cyclohydrolase NAD(P)-binding" evidence="10">
    <location>
        <begin position="139"/>
        <end position="289"/>
    </location>
</feature>
<sequence length="291" mass="30737">MSAKIIDGKEIAKEIRAEIKEKVAALVARGVRPGLGVILVGEDPASVSYVTGKEKALAEAGMASFGRHLPAETSQEELLALVRAYNEDPRIHGILVQLPLPKHIDEKAVIAAISPEKDVDGFTPINVGRMLLEEPCYLPCTPNGVIELIRRSGVETKGRHAVVVGRSNIVGKPLINLLIRKSINATVTLCHTGTKDLASYCKRADILIACAGRAGLIGGDMIKPGACVIDVGVNRVEDPSAAKGFRLKGDVDFESASQVAGWITPVPGGVGPMTITMLLANTVEAAARRSS</sequence>
<dbReference type="SUPFAM" id="SSF51735">
    <property type="entry name" value="NAD(P)-binding Rossmann-fold domains"/>
    <property type="match status" value="1"/>
</dbReference>
<evidence type="ECO:0000259" key="9">
    <source>
        <dbReference type="Pfam" id="PF00763"/>
    </source>
</evidence>
<evidence type="ECO:0000259" key="10">
    <source>
        <dbReference type="Pfam" id="PF02882"/>
    </source>
</evidence>
<comment type="caution">
    <text evidence="11">The sequence shown here is derived from an EMBL/GenBank/DDBJ whole genome shotgun (WGS) entry which is preliminary data.</text>
</comment>
<comment type="catalytic activity">
    <reaction evidence="8">
        <text>(6R)-5,10-methenyltetrahydrofolate + H2O = (6R)-10-formyltetrahydrofolate + H(+)</text>
        <dbReference type="Rhea" id="RHEA:23700"/>
        <dbReference type="ChEBI" id="CHEBI:15377"/>
        <dbReference type="ChEBI" id="CHEBI:15378"/>
        <dbReference type="ChEBI" id="CHEBI:57455"/>
        <dbReference type="ChEBI" id="CHEBI:195366"/>
        <dbReference type="EC" id="3.5.4.9"/>
    </reaction>
</comment>
<dbReference type="Pfam" id="PF02882">
    <property type="entry name" value="THF_DHG_CYH_C"/>
    <property type="match status" value="1"/>
</dbReference>
<dbReference type="InterPro" id="IPR020630">
    <property type="entry name" value="THF_DH/CycHdrlase_cat_dom"/>
</dbReference>
<keyword evidence="5" id="KW-0521">NADP</keyword>
<proteinExistence type="inferred from homology"/>
<dbReference type="Pfam" id="PF00763">
    <property type="entry name" value="THF_DHG_CYH"/>
    <property type="match status" value="1"/>
</dbReference>
<reference evidence="11" key="1">
    <citation type="submission" date="2019-08" db="EMBL/GenBank/DDBJ databases">
        <authorList>
            <person name="Kucharzyk K."/>
            <person name="Murdoch R.W."/>
            <person name="Higgins S."/>
            <person name="Loffler F."/>
        </authorList>
    </citation>
    <scope>NUCLEOTIDE SEQUENCE</scope>
</reference>
<dbReference type="FunFam" id="3.40.50.10860:FF:000001">
    <property type="entry name" value="Bifunctional protein FolD"/>
    <property type="match status" value="1"/>
</dbReference>
<dbReference type="PROSITE" id="PS00766">
    <property type="entry name" value="THF_DHG_CYH_1"/>
    <property type="match status" value="1"/>
</dbReference>
<comment type="subunit">
    <text evidence="2">Homodimer.</text>
</comment>
<feature type="domain" description="Tetrahydrofolate dehydrogenase/cyclohydrolase catalytic" evidence="9">
    <location>
        <begin position="6"/>
        <end position="120"/>
    </location>
</feature>
<dbReference type="Gene3D" id="3.40.50.720">
    <property type="entry name" value="NAD(P)-binding Rossmann-like Domain"/>
    <property type="match status" value="1"/>
</dbReference>
<evidence type="ECO:0000313" key="11">
    <source>
        <dbReference type="EMBL" id="MPL59083.1"/>
    </source>
</evidence>
<dbReference type="InterPro" id="IPR046346">
    <property type="entry name" value="Aminoacid_DH-like_N_sf"/>
</dbReference>
<evidence type="ECO:0000256" key="8">
    <source>
        <dbReference type="ARBA" id="ARBA00036357"/>
    </source>
</evidence>
<evidence type="ECO:0000256" key="2">
    <source>
        <dbReference type="ARBA" id="ARBA00011738"/>
    </source>
</evidence>
<dbReference type="PANTHER" id="PTHR48099">
    <property type="entry name" value="C-1-TETRAHYDROFOLATE SYNTHASE, CYTOPLASMIC-RELATED"/>
    <property type="match status" value="1"/>
</dbReference>
<dbReference type="HAMAP" id="MF_01576">
    <property type="entry name" value="THF_DHG_CYH"/>
    <property type="match status" value="1"/>
</dbReference>
<keyword evidence="6" id="KW-0560">Oxidoreductase</keyword>
<comment type="pathway">
    <text evidence="1">One-carbon metabolism; tetrahydrofolate interconversion.</text>
</comment>
<dbReference type="PRINTS" id="PR00085">
    <property type="entry name" value="THFDHDRGNASE"/>
</dbReference>
<protein>
    <submittedName>
        <fullName evidence="11">Bifunctional protein FolD protein</fullName>
    </submittedName>
</protein>
<dbReference type="InterPro" id="IPR020631">
    <property type="entry name" value="THF_DH/CycHdrlase_NAD-bd_dom"/>
</dbReference>
<evidence type="ECO:0000256" key="5">
    <source>
        <dbReference type="ARBA" id="ARBA00022857"/>
    </source>
</evidence>
<dbReference type="NCBIfam" id="NF010783">
    <property type="entry name" value="PRK14186.1"/>
    <property type="match status" value="1"/>
</dbReference>
<dbReference type="SUPFAM" id="SSF53223">
    <property type="entry name" value="Aminoacid dehydrogenase-like, N-terminal domain"/>
    <property type="match status" value="1"/>
</dbReference>
<keyword evidence="3" id="KW-0554">One-carbon metabolism</keyword>
<evidence type="ECO:0000256" key="3">
    <source>
        <dbReference type="ARBA" id="ARBA00022563"/>
    </source>
</evidence>
<dbReference type="GO" id="GO:0004488">
    <property type="term" value="F:methylenetetrahydrofolate dehydrogenase (NADP+) activity"/>
    <property type="evidence" value="ECO:0007669"/>
    <property type="project" value="InterPro"/>
</dbReference>
<dbReference type="GO" id="GO:0004477">
    <property type="term" value="F:methenyltetrahydrofolate cyclohydrolase activity"/>
    <property type="evidence" value="ECO:0007669"/>
    <property type="project" value="UniProtKB-EC"/>
</dbReference>
<accession>A0A644SWU6</accession>
<gene>
    <name evidence="11" type="primary">folD_3</name>
    <name evidence="11" type="ORF">SDC9_04631</name>
</gene>
<organism evidence="11">
    <name type="scientific">bioreactor metagenome</name>
    <dbReference type="NCBI Taxonomy" id="1076179"/>
    <lineage>
        <taxon>unclassified sequences</taxon>
        <taxon>metagenomes</taxon>
        <taxon>ecological metagenomes</taxon>
    </lineage>
</organism>
<dbReference type="CDD" id="cd01080">
    <property type="entry name" value="NAD_bind_m-THF_DH_Cyclohyd"/>
    <property type="match status" value="1"/>
</dbReference>
<evidence type="ECO:0000256" key="4">
    <source>
        <dbReference type="ARBA" id="ARBA00022801"/>
    </source>
</evidence>
<keyword evidence="4" id="KW-0378">Hydrolase</keyword>
<dbReference type="PANTHER" id="PTHR48099:SF5">
    <property type="entry name" value="C-1-TETRAHYDROFOLATE SYNTHASE, CYTOPLASMIC"/>
    <property type="match status" value="1"/>
</dbReference>
<evidence type="ECO:0000256" key="1">
    <source>
        <dbReference type="ARBA" id="ARBA00004777"/>
    </source>
</evidence>
<name>A0A644SWU6_9ZZZZ</name>
<dbReference type="InterPro" id="IPR036291">
    <property type="entry name" value="NAD(P)-bd_dom_sf"/>
</dbReference>
<dbReference type="FunFam" id="3.40.50.720:FF:000006">
    <property type="entry name" value="Bifunctional protein FolD"/>
    <property type="match status" value="1"/>
</dbReference>
<dbReference type="PROSITE" id="PS00767">
    <property type="entry name" value="THF_DHG_CYH_2"/>
    <property type="match status" value="1"/>
</dbReference>
<keyword evidence="7" id="KW-0511">Multifunctional enzyme</keyword>
<dbReference type="InterPro" id="IPR020867">
    <property type="entry name" value="THF_DH/CycHdrlase_CS"/>
</dbReference>
<dbReference type="Gene3D" id="3.40.50.10860">
    <property type="entry name" value="Leucine Dehydrogenase, chain A, domain 1"/>
    <property type="match status" value="1"/>
</dbReference>
<dbReference type="AlphaFoldDB" id="A0A644SWU6"/>
<dbReference type="GO" id="GO:0005829">
    <property type="term" value="C:cytosol"/>
    <property type="evidence" value="ECO:0007669"/>
    <property type="project" value="TreeGrafter"/>
</dbReference>
<dbReference type="InterPro" id="IPR000672">
    <property type="entry name" value="THF_DH/CycHdrlase"/>
</dbReference>
<dbReference type="GO" id="GO:0035999">
    <property type="term" value="P:tetrahydrofolate interconversion"/>
    <property type="evidence" value="ECO:0007669"/>
    <property type="project" value="TreeGrafter"/>
</dbReference>
<evidence type="ECO:0000256" key="6">
    <source>
        <dbReference type="ARBA" id="ARBA00023002"/>
    </source>
</evidence>